<proteinExistence type="predicted"/>
<evidence type="ECO:0000313" key="2">
    <source>
        <dbReference type="Proteomes" id="UP001055453"/>
    </source>
</evidence>
<evidence type="ECO:0000313" key="1">
    <source>
        <dbReference type="EMBL" id="BDI17222.1"/>
    </source>
</evidence>
<gene>
    <name evidence="1" type="ORF">ANSO36C_30240</name>
</gene>
<organism evidence="1 2">
    <name type="scientific">Nostoc cf. commune SO-36</name>
    <dbReference type="NCBI Taxonomy" id="449208"/>
    <lineage>
        <taxon>Bacteria</taxon>
        <taxon>Bacillati</taxon>
        <taxon>Cyanobacteriota</taxon>
        <taxon>Cyanophyceae</taxon>
        <taxon>Nostocales</taxon>
        <taxon>Nostocaceae</taxon>
        <taxon>Nostoc</taxon>
    </lineage>
</organism>
<reference evidence="1" key="1">
    <citation type="submission" date="2022-04" db="EMBL/GenBank/DDBJ databases">
        <title>Complete genome sequence of a cyanobacterium, Nostoc sp. SO-36, isolated in Antarctica.</title>
        <authorList>
            <person name="Kanesaki Y."/>
            <person name="Effendi D."/>
            <person name="Sakamoto T."/>
            <person name="Ohtani S."/>
            <person name="Awai K."/>
        </authorList>
    </citation>
    <scope>NUCLEOTIDE SEQUENCE</scope>
    <source>
        <strain evidence="1">SO-36</strain>
    </source>
</reference>
<accession>A0ABM7Z2L8</accession>
<sequence length="47" mass="5419">MGVFWFNMNQADKGAIAWDSIWDKHYTLISASHTIACITQISDRNFN</sequence>
<protein>
    <submittedName>
        <fullName evidence="1">Uncharacterized protein</fullName>
    </submittedName>
</protein>
<name>A0ABM7Z2L8_NOSCO</name>
<dbReference type="EMBL" id="AP025732">
    <property type="protein sequence ID" value="BDI17222.1"/>
    <property type="molecule type" value="Genomic_DNA"/>
</dbReference>
<dbReference type="Proteomes" id="UP001055453">
    <property type="component" value="Chromosome"/>
</dbReference>
<keyword evidence="2" id="KW-1185">Reference proteome</keyword>